<dbReference type="GO" id="GO:0016301">
    <property type="term" value="F:kinase activity"/>
    <property type="evidence" value="ECO:0007669"/>
    <property type="project" value="UniProtKB-KW"/>
</dbReference>
<evidence type="ECO:0000256" key="5">
    <source>
        <dbReference type="SAM" id="MobiDB-lite"/>
    </source>
</evidence>
<evidence type="ECO:0000259" key="6">
    <source>
        <dbReference type="PROSITE" id="PS50111"/>
    </source>
</evidence>
<gene>
    <name evidence="7" type="ORF">FYJ78_06675</name>
</gene>
<dbReference type="GO" id="GO:0006935">
    <property type="term" value="P:chemotaxis"/>
    <property type="evidence" value="ECO:0007669"/>
    <property type="project" value="InterPro"/>
</dbReference>
<comment type="caution">
    <text evidence="7">The sequence shown here is derived from an EMBL/GenBank/DDBJ whole genome shotgun (WGS) entry which is preliminary data.</text>
</comment>
<dbReference type="Pfam" id="PF08495">
    <property type="entry name" value="FIST"/>
    <property type="match status" value="1"/>
</dbReference>
<comment type="similarity">
    <text evidence="2">Belongs to the methyl-accepting chemotaxis (MCP) protein family.</text>
</comment>
<dbReference type="SMART" id="SM00897">
    <property type="entry name" value="FIST"/>
    <property type="match status" value="1"/>
</dbReference>
<dbReference type="InterPro" id="IPR013702">
    <property type="entry name" value="FIST_domain_N"/>
</dbReference>
<dbReference type="PROSITE" id="PS50111">
    <property type="entry name" value="CHEMOTAXIS_TRANSDUC_2"/>
    <property type="match status" value="1"/>
</dbReference>
<dbReference type="Pfam" id="PF00015">
    <property type="entry name" value="MCPsignal"/>
    <property type="match status" value="1"/>
</dbReference>
<dbReference type="PANTHER" id="PTHR32089">
    <property type="entry name" value="METHYL-ACCEPTING CHEMOTAXIS PROTEIN MCPB"/>
    <property type="match status" value="1"/>
</dbReference>
<dbReference type="SMART" id="SM01204">
    <property type="entry name" value="FIST_C"/>
    <property type="match status" value="1"/>
</dbReference>
<keyword evidence="7" id="KW-0418">Kinase</keyword>
<feature type="region of interest" description="Disordered" evidence="5">
    <location>
        <begin position="1"/>
        <end position="42"/>
    </location>
</feature>
<sequence>MFRMFSSPAPKGQEAGSTQTTQANPVPAPANRPVPAVSSQQDIRTGYLGRDELTPDRIQSLADVAEGCALMMGFVSPDLDVSEIARTIKQSLPSSAKLILMTTAGELCRPQKSSTLYCSAQDGRAKILLQAFSNRMIESSEILSIPLPCEDLRSGNVSMSVSDRVDAIRAEIEKHSVSFRLSVSHAFALVYVDGLSGCETFVLQAMFESGMFPIPFIGGSAAGNMTFDHTYIYDNQQCLENHAVITLIRLKKPYRYGILKTQAVERTGDVFTVSGANTALRYIETVEGPNGEPVPFIDVLKERLGVSTLQELQEKLQGYTFATDIRGDNFIRTISGIDENLGRISFFCDVVAGEKLYLLKRTPLNQSLARDIAAYRAGKPHPIGGILNDCILRRLGYPEDIQHIDLFKDIPVAGFSSFGEILGLHVNETLTAIFFYHIKEGAPFADAYIDNFARSYANCNAFFFHRVINRQKHTEQLKDNLIRMFQDYQGKMPGIVQTITRMSDDVDLIQDAIHQISDGIDEQNGLFNQLMKRNREITPKLDMLSQSTQKIDDVMKMINEIAAQTNLLALNAAIEAARAGEAGRGFSVVAQEVRKLSENTQSSLHTSDEAISILLRDVAEIDKILDDNKNFEEKINEFDTHFDLQMKTLHQNLREGIQHIQNSTQSIRSLEKINEQTRQEMDKLTTAIHNIEMGI</sequence>
<dbReference type="InterPro" id="IPR004090">
    <property type="entry name" value="Chemotax_Me-accpt_rcpt"/>
</dbReference>
<dbReference type="Pfam" id="PF10442">
    <property type="entry name" value="FIST_C"/>
    <property type="match status" value="1"/>
</dbReference>
<evidence type="ECO:0000256" key="2">
    <source>
        <dbReference type="ARBA" id="ARBA00029447"/>
    </source>
</evidence>
<feature type="domain" description="Methyl-accepting transducer" evidence="6">
    <location>
        <begin position="492"/>
        <end position="692"/>
    </location>
</feature>
<accession>A0A6I2UYX4</accession>
<proteinExistence type="inferred from homology"/>
<dbReference type="PRINTS" id="PR00260">
    <property type="entry name" value="CHEMTRNSDUCR"/>
</dbReference>
<keyword evidence="1 3" id="KW-0807">Transducer</keyword>
<dbReference type="EMBL" id="VUNL01000006">
    <property type="protein sequence ID" value="MSV24871.1"/>
    <property type="molecule type" value="Genomic_DNA"/>
</dbReference>
<keyword evidence="8" id="KW-1185">Reference proteome</keyword>
<dbReference type="InterPro" id="IPR004089">
    <property type="entry name" value="MCPsignal_dom"/>
</dbReference>
<feature type="coiled-coil region" evidence="4">
    <location>
        <begin position="660"/>
        <end position="687"/>
    </location>
</feature>
<dbReference type="GO" id="GO:0016020">
    <property type="term" value="C:membrane"/>
    <property type="evidence" value="ECO:0007669"/>
    <property type="project" value="InterPro"/>
</dbReference>
<organism evidence="7 8">
    <name type="scientific">Selenomonas montiformis</name>
    <dbReference type="NCBI Taxonomy" id="2652285"/>
    <lineage>
        <taxon>Bacteria</taxon>
        <taxon>Bacillati</taxon>
        <taxon>Bacillota</taxon>
        <taxon>Negativicutes</taxon>
        <taxon>Selenomonadales</taxon>
        <taxon>Selenomonadaceae</taxon>
        <taxon>Selenomonas</taxon>
    </lineage>
</organism>
<evidence type="ECO:0000256" key="4">
    <source>
        <dbReference type="SAM" id="Coils"/>
    </source>
</evidence>
<dbReference type="PANTHER" id="PTHR32089:SF112">
    <property type="entry name" value="LYSOZYME-LIKE PROTEIN-RELATED"/>
    <property type="match status" value="1"/>
</dbReference>
<evidence type="ECO:0000313" key="7">
    <source>
        <dbReference type="EMBL" id="MSV24871.1"/>
    </source>
</evidence>
<dbReference type="InterPro" id="IPR019494">
    <property type="entry name" value="FIST_C"/>
</dbReference>
<dbReference type="Gene3D" id="1.10.287.950">
    <property type="entry name" value="Methyl-accepting chemotaxis protein"/>
    <property type="match status" value="1"/>
</dbReference>
<dbReference type="GO" id="GO:0007165">
    <property type="term" value="P:signal transduction"/>
    <property type="evidence" value="ECO:0007669"/>
    <property type="project" value="UniProtKB-KW"/>
</dbReference>
<evidence type="ECO:0000256" key="3">
    <source>
        <dbReference type="PROSITE-ProRule" id="PRU00284"/>
    </source>
</evidence>
<dbReference type="Proteomes" id="UP000430222">
    <property type="component" value="Unassembled WGS sequence"/>
</dbReference>
<protein>
    <submittedName>
        <fullName evidence="7">Histidine kinase</fullName>
    </submittedName>
</protein>
<evidence type="ECO:0000313" key="8">
    <source>
        <dbReference type="Proteomes" id="UP000430222"/>
    </source>
</evidence>
<dbReference type="SUPFAM" id="SSF58104">
    <property type="entry name" value="Methyl-accepting chemotaxis protein (MCP) signaling domain"/>
    <property type="match status" value="1"/>
</dbReference>
<dbReference type="AlphaFoldDB" id="A0A6I2UYX4"/>
<dbReference type="RefSeq" id="WP_154620632.1">
    <property type="nucleotide sequence ID" value="NZ_VUNL01000006.1"/>
</dbReference>
<evidence type="ECO:0000256" key="1">
    <source>
        <dbReference type="ARBA" id="ARBA00023224"/>
    </source>
</evidence>
<name>A0A6I2UYX4_9FIRM</name>
<keyword evidence="7" id="KW-0808">Transferase</keyword>
<keyword evidence="4" id="KW-0175">Coiled coil</keyword>
<dbReference type="GO" id="GO:0004888">
    <property type="term" value="F:transmembrane signaling receptor activity"/>
    <property type="evidence" value="ECO:0007669"/>
    <property type="project" value="InterPro"/>
</dbReference>
<dbReference type="SMART" id="SM00283">
    <property type="entry name" value="MA"/>
    <property type="match status" value="1"/>
</dbReference>
<reference evidence="7 8" key="1">
    <citation type="submission" date="2019-08" db="EMBL/GenBank/DDBJ databases">
        <title>In-depth cultivation of the pig gut microbiome towards novel bacterial diversity and tailored functional studies.</title>
        <authorList>
            <person name="Wylensek D."/>
            <person name="Hitch T.C.A."/>
            <person name="Clavel T."/>
        </authorList>
    </citation>
    <scope>NUCLEOTIDE SEQUENCE [LARGE SCALE GENOMIC DNA]</scope>
    <source>
        <strain evidence="8">WCA-380-WT-3B3</strain>
    </source>
</reference>